<gene>
    <name evidence="10" type="primary">ybhS_3</name>
    <name evidence="10" type="ORF">GALL_40140</name>
</gene>
<feature type="transmembrane region" description="Helical" evidence="8">
    <location>
        <begin position="21"/>
        <end position="42"/>
    </location>
</feature>
<dbReference type="InterPro" id="IPR047817">
    <property type="entry name" value="ABC2_TM_bact-type"/>
</dbReference>
<dbReference type="PROSITE" id="PS51012">
    <property type="entry name" value="ABC_TM2"/>
    <property type="match status" value="1"/>
</dbReference>
<evidence type="ECO:0000256" key="7">
    <source>
        <dbReference type="ARBA" id="ARBA00023136"/>
    </source>
</evidence>
<accession>A0A1J5T224</accession>
<keyword evidence="5 8" id="KW-0812">Transmembrane</keyword>
<evidence type="ECO:0000313" key="10">
    <source>
        <dbReference type="EMBL" id="OIR14898.1"/>
    </source>
</evidence>
<dbReference type="EMBL" id="MLJW01000010">
    <property type="protein sequence ID" value="OIR14898.1"/>
    <property type="molecule type" value="Genomic_DNA"/>
</dbReference>
<evidence type="ECO:0000256" key="1">
    <source>
        <dbReference type="ARBA" id="ARBA00004651"/>
    </source>
</evidence>
<evidence type="ECO:0000259" key="9">
    <source>
        <dbReference type="PROSITE" id="PS51012"/>
    </source>
</evidence>
<evidence type="ECO:0000256" key="4">
    <source>
        <dbReference type="ARBA" id="ARBA00022475"/>
    </source>
</evidence>
<comment type="caution">
    <text evidence="10">The sequence shown here is derived from an EMBL/GenBank/DDBJ whole genome shotgun (WGS) entry which is preliminary data.</text>
</comment>
<feature type="transmembrane region" description="Helical" evidence="8">
    <location>
        <begin position="350"/>
        <end position="370"/>
    </location>
</feature>
<organism evidence="10">
    <name type="scientific">mine drainage metagenome</name>
    <dbReference type="NCBI Taxonomy" id="410659"/>
    <lineage>
        <taxon>unclassified sequences</taxon>
        <taxon>metagenomes</taxon>
        <taxon>ecological metagenomes</taxon>
    </lineage>
</organism>
<feature type="transmembrane region" description="Helical" evidence="8">
    <location>
        <begin position="295"/>
        <end position="315"/>
    </location>
</feature>
<feature type="transmembrane region" description="Helical" evidence="8">
    <location>
        <begin position="231"/>
        <end position="255"/>
    </location>
</feature>
<dbReference type="GO" id="GO:0140359">
    <property type="term" value="F:ABC-type transporter activity"/>
    <property type="evidence" value="ECO:0007669"/>
    <property type="project" value="InterPro"/>
</dbReference>
<comment type="subcellular location">
    <subcellularLocation>
        <location evidence="1">Cell membrane</location>
        <topology evidence="1">Multi-pass membrane protein</topology>
    </subcellularLocation>
</comment>
<feature type="transmembrane region" description="Helical" evidence="8">
    <location>
        <begin position="261"/>
        <end position="283"/>
    </location>
</feature>
<dbReference type="InterPro" id="IPR013525">
    <property type="entry name" value="ABC2_TM"/>
</dbReference>
<keyword evidence="6 8" id="KW-1133">Transmembrane helix</keyword>
<evidence type="ECO:0000256" key="3">
    <source>
        <dbReference type="ARBA" id="ARBA00022448"/>
    </source>
</evidence>
<keyword evidence="7 8" id="KW-0472">Membrane</keyword>
<dbReference type="Gene3D" id="3.40.1710.10">
    <property type="entry name" value="abc type-2 transporter like domain"/>
    <property type="match status" value="1"/>
</dbReference>
<proteinExistence type="inferred from homology"/>
<dbReference type="PANTHER" id="PTHR30294">
    <property type="entry name" value="MEMBRANE COMPONENT OF ABC TRANSPORTER YHHJ-RELATED"/>
    <property type="match status" value="1"/>
</dbReference>
<evidence type="ECO:0000256" key="5">
    <source>
        <dbReference type="ARBA" id="ARBA00022692"/>
    </source>
</evidence>
<sequence>MNLRRLWAVARKESLHIRRDPRSLILAVCIPMLMLLMFGYALTLDVDRVPYVVWDQSQTPRSREFLAHFEATRYFHFLGDVSNYAQIDRVIDRRDAYLALVIPPRFENEIDASRTAPVQAIIDGSDANTASLVLGYVQGVTNAYNQRLSVRQIQRTVGVVPRQALDLRTRVWFNADLESRNFIVPGIMAVIMGLIAALLTSLAVAREWERGTMEQLISTPVRPAELIIGKLIPYTAIGMANMVIAVLMTVFLFHVPLRGSVVLLFAVGTVFTVATLGQGILISALTRQQLMASQLAMISTFLPAFLLSGFAFAIANMPFVVRMITHIVPARYFVTLVKGIFLRGVGLSTLWPDALFLVIFAIVVIAAAIARTRKRID</sequence>
<dbReference type="GO" id="GO:0005886">
    <property type="term" value="C:plasma membrane"/>
    <property type="evidence" value="ECO:0007669"/>
    <property type="project" value="UniProtKB-SubCell"/>
</dbReference>
<protein>
    <submittedName>
        <fullName evidence="10">Inner membrane transport permease YbhS</fullName>
    </submittedName>
</protein>
<keyword evidence="3" id="KW-0813">Transport</keyword>
<reference evidence="10" key="1">
    <citation type="submission" date="2016-10" db="EMBL/GenBank/DDBJ databases">
        <title>Sequence of Gallionella enrichment culture.</title>
        <authorList>
            <person name="Poehlein A."/>
            <person name="Muehling M."/>
            <person name="Daniel R."/>
        </authorList>
    </citation>
    <scope>NUCLEOTIDE SEQUENCE</scope>
</reference>
<evidence type="ECO:0000256" key="8">
    <source>
        <dbReference type="SAM" id="Phobius"/>
    </source>
</evidence>
<comment type="similarity">
    <text evidence="2">Belongs to the ABC-2 integral membrane protein family.</text>
</comment>
<evidence type="ECO:0000256" key="6">
    <source>
        <dbReference type="ARBA" id="ARBA00022989"/>
    </source>
</evidence>
<name>A0A1J5T224_9ZZZZ</name>
<dbReference type="AlphaFoldDB" id="A0A1J5T224"/>
<dbReference type="PANTHER" id="PTHR30294:SF29">
    <property type="entry name" value="MULTIDRUG ABC TRANSPORTER PERMEASE YBHS-RELATED"/>
    <property type="match status" value="1"/>
</dbReference>
<feature type="domain" description="ABC transmembrane type-2" evidence="9">
    <location>
        <begin position="137"/>
        <end position="375"/>
    </location>
</feature>
<dbReference type="InterPro" id="IPR051449">
    <property type="entry name" value="ABC-2_transporter_component"/>
</dbReference>
<evidence type="ECO:0000256" key="2">
    <source>
        <dbReference type="ARBA" id="ARBA00007783"/>
    </source>
</evidence>
<feature type="transmembrane region" description="Helical" evidence="8">
    <location>
        <begin position="182"/>
        <end position="205"/>
    </location>
</feature>
<dbReference type="Pfam" id="PF12698">
    <property type="entry name" value="ABC2_membrane_3"/>
    <property type="match status" value="1"/>
</dbReference>
<keyword evidence="4" id="KW-1003">Cell membrane</keyword>